<name>A0ABU3LG06_9FLAO</name>
<protein>
    <submittedName>
        <fullName evidence="2">DUF2007 domain-containing protein</fullName>
    </submittedName>
</protein>
<evidence type="ECO:0000313" key="3">
    <source>
        <dbReference type="Proteomes" id="UP001257277"/>
    </source>
</evidence>
<evidence type="ECO:0000313" key="2">
    <source>
        <dbReference type="EMBL" id="MDT7832216.1"/>
    </source>
</evidence>
<gene>
    <name evidence="2" type="ORF">RQM59_07475</name>
</gene>
<dbReference type="Pfam" id="PF09413">
    <property type="entry name" value="DUF2007"/>
    <property type="match status" value="1"/>
</dbReference>
<sequence length="76" mass="8426">MNEKHVKVFTGSPVIVRRLEFLLDESGIGSIYKNQDESARLAGFGGPMNSAELFILNIDLEKAAPIIADYKKEIDT</sequence>
<dbReference type="EMBL" id="JAVTTO010000003">
    <property type="protein sequence ID" value="MDT7832216.1"/>
    <property type="molecule type" value="Genomic_DNA"/>
</dbReference>
<accession>A0ABU3LG06</accession>
<comment type="caution">
    <text evidence="2">The sequence shown here is derived from an EMBL/GenBank/DDBJ whole genome shotgun (WGS) entry which is preliminary data.</text>
</comment>
<keyword evidence="3" id="KW-1185">Reference proteome</keyword>
<dbReference type="RefSeq" id="WP_349241476.1">
    <property type="nucleotide sequence ID" value="NZ_JAVTTO010000003.1"/>
</dbReference>
<feature type="domain" description="DUF2007" evidence="1">
    <location>
        <begin position="8"/>
        <end position="70"/>
    </location>
</feature>
<dbReference type="InterPro" id="IPR018551">
    <property type="entry name" value="DUF2007"/>
</dbReference>
<reference evidence="2 3" key="1">
    <citation type="submission" date="2023-09" db="EMBL/GenBank/DDBJ databases">
        <title>Novel taxa isolated from Blanes Bay.</title>
        <authorList>
            <person name="Rey-Velasco X."/>
            <person name="Lucena T."/>
        </authorList>
    </citation>
    <scope>NUCLEOTIDE SEQUENCE [LARGE SCALE GENOMIC DNA]</scope>
    <source>
        <strain evidence="2 3">S356</strain>
    </source>
</reference>
<proteinExistence type="predicted"/>
<organism evidence="2 3">
    <name type="scientific">Asprobacillus argus</name>
    <dbReference type="NCBI Taxonomy" id="3076534"/>
    <lineage>
        <taxon>Bacteria</taxon>
        <taxon>Pseudomonadati</taxon>
        <taxon>Bacteroidota</taxon>
        <taxon>Flavobacteriia</taxon>
        <taxon>Flavobacteriales</taxon>
        <taxon>Flavobacteriaceae</taxon>
        <taxon>Asprobacillus</taxon>
    </lineage>
</organism>
<dbReference type="Proteomes" id="UP001257277">
    <property type="component" value="Unassembled WGS sequence"/>
</dbReference>
<evidence type="ECO:0000259" key="1">
    <source>
        <dbReference type="Pfam" id="PF09413"/>
    </source>
</evidence>